<feature type="transmembrane region" description="Helical" evidence="8">
    <location>
        <begin position="418"/>
        <end position="435"/>
    </location>
</feature>
<feature type="transmembrane region" description="Helical" evidence="8">
    <location>
        <begin position="359"/>
        <end position="377"/>
    </location>
</feature>
<keyword evidence="11" id="KW-1185">Reference proteome</keyword>
<name>A0ABW9EPF8_9BURK</name>
<evidence type="ECO:0000256" key="5">
    <source>
        <dbReference type="ARBA" id="ARBA00022989"/>
    </source>
</evidence>
<comment type="cofactor">
    <cofactor evidence="1">
        <name>Zn(2+)</name>
        <dbReference type="ChEBI" id="CHEBI:29105"/>
    </cofactor>
</comment>
<evidence type="ECO:0000256" key="1">
    <source>
        <dbReference type="ARBA" id="ARBA00001947"/>
    </source>
</evidence>
<dbReference type="EMBL" id="JAQQCL010000035">
    <property type="protein sequence ID" value="MFM0720837.1"/>
    <property type="molecule type" value="Genomic_DNA"/>
</dbReference>
<keyword evidence="4 8" id="KW-0812">Transmembrane</keyword>
<evidence type="ECO:0000313" key="10">
    <source>
        <dbReference type="EMBL" id="MFM0720837.1"/>
    </source>
</evidence>
<keyword evidence="6 8" id="KW-0472">Membrane</keyword>
<feature type="transmembrane region" description="Helical" evidence="8">
    <location>
        <begin position="246"/>
        <end position="268"/>
    </location>
</feature>
<keyword evidence="5 8" id="KW-1133">Transmembrane helix</keyword>
<dbReference type="PANTHER" id="PTHR30367:SF1">
    <property type="entry name" value="MULTIDRUG RESISTANCE PROTEIN MDTN"/>
    <property type="match status" value="1"/>
</dbReference>
<organism evidence="10 11">
    <name type="scientific">Paraburkholderia strydomiana</name>
    <dbReference type="NCBI Taxonomy" id="1245417"/>
    <lineage>
        <taxon>Bacteria</taxon>
        <taxon>Pseudomonadati</taxon>
        <taxon>Pseudomonadota</taxon>
        <taxon>Betaproteobacteria</taxon>
        <taxon>Burkholderiales</taxon>
        <taxon>Burkholderiaceae</taxon>
        <taxon>Paraburkholderia</taxon>
    </lineage>
</organism>
<gene>
    <name evidence="10" type="ORF">PQQ73_31465</name>
</gene>
<feature type="transmembrane region" description="Helical" evidence="8">
    <location>
        <begin position="274"/>
        <end position="293"/>
    </location>
</feature>
<evidence type="ECO:0000259" key="9">
    <source>
        <dbReference type="Pfam" id="PF02163"/>
    </source>
</evidence>
<dbReference type="Proteomes" id="UP001629392">
    <property type="component" value="Unassembled WGS sequence"/>
</dbReference>
<dbReference type="Pfam" id="PF02163">
    <property type="entry name" value="Peptidase_M50"/>
    <property type="match status" value="1"/>
</dbReference>
<evidence type="ECO:0000256" key="3">
    <source>
        <dbReference type="ARBA" id="ARBA00007931"/>
    </source>
</evidence>
<sequence>MTTIDPSVPSPALRDDLRLGEASPGKNGEPAWVIQDIVANRFYRIGWLEFECLLRWDKPPQQICSDIAAQTALRPVIEQIVAFRAFLERNGLLKPTPEMMAYLQRSYHTQSWLTWRWWLHHYLFFRIPLVRPQRLLAVLAKQLDWLFTPLTPIAIVMASLTGIVLVLQQWDVFTKAVVESFSVDGMLSFALAIIVAKTLHELAHAIVATRLGLKVAHMGVAFVVLWPMLYTDTGESWKLRSSRQRLAIASAGILCELSLAGLSTLGWALTDPGALRNALLYLATTSWVLSLALNASPFMRFDGYFILSDLLDFPNLHARASALARVSLRRAILGLDDPWPEPFTATQRRLLVAFEFVTWFYRLVLFLGIAVTVYFFFFKLLGIMLFVVEVSWFIVMPVWRELGYWWANRHRVRHGRRLLLGVIAGGVLVLLAVPWRTQIHADGVARAEHALHVFVPFPARIQTIRPAGTVQPDEILMEMDEPDIAAQMRGSEAGIRGYEARLAGLIADANGVNQETAVRERLRVQYEEAAAAHSEITRLRLRAPFAGRWMDVDPQWRAGQWINPKVPVGVLIDPRSWQVDAFVTQEAVQRIAVGNRARFYPVGQVTPIAGRVLAIDTTRVRQLDYPMLASRYKGPLTVSTERDVLVPNPALFHVLVQLDAPPPGLWETRGQLQIDGVRRSLLFEGGTHLIGALIRQSGF</sequence>
<evidence type="ECO:0000256" key="7">
    <source>
        <dbReference type="SAM" id="MobiDB-lite"/>
    </source>
</evidence>
<proteinExistence type="inferred from homology"/>
<comment type="caution">
    <text evidence="10">The sequence shown here is derived from an EMBL/GenBank/DDBJ whole genome shotgun (WGS) entry which is preliminary data.</text>
</comment>
<feature type="region of interest" description="Disordered" evidence="7">
    <location>
        <begin position="1"/>
        <end position="22"/>
    </location>
</feature>
<evidence type="ECO:0000256" key="8">
    <source>
        <dbReference type="SAM" id="Phobius"/>
    </source>
</evidence>
<feature type="transmembrane region" description="Helical" evidence="8">
    <location>
        <begin position="145"/>
        <end position="167"/>
    </location>
</feature>
<accession>A0ABW9EPF8</accession>
<reference evidence="10 11" key="1">
    <citation type="journal article" date="2024" name="Chem. Sci.">
        <title>Discovery of megapolipeptins by genome mining of a Burkholderiales bacteria collection.</title>
        <authorList>
            <person name="Paulo B.S."/>
            <person name="Recchia M.J.J."/>
            <person name="Lee S."/>
            <person name="Fergusson C.H."/>
            <person name="Romanowski S.B."/>
            <person name="Hernandez A."/>
            <person name="Krull N."/>
            <person name="Liu D.Y."/>
            <person name="Cavanagh H."/>
            <person name="Bos A."/>
            <person name="Gray C.A."/>
            <person name="Murphy B.T."/>
            <person name="Linington R.G."/>
            <person name="Eustaquio A.S."/>
        </authorList>
    </citation>
    <scope>NUCLEOTIDE SEQUENCE [LARGE SCALE GENOMIC DNA]</scope>
    <source>
        <strain evidence="10 11">RL17-350-BIC-E</strain>
    </source>
</reference>
<evidence type="ECO:0000313" key="11">
    <source>
        <dbReference type="Proteomes" id="UP001629392"/>
    </source>
</evidence>
<feature type="domain" description="Peptidase M50" evidence="9">
    <location>
        <begin position="189"/>
        <end position="266"/>
    </location>
</feature>
<dbReference type="PANTHER" id="PTHR30367">
    <property type="entry name" value="P-HYDROXYBENZOIC ACID EFFLUX PUMP SUBUNIT AAEA-RELATED"/>
    <property type="match status" value="1"/>
</dbReference>
<comment type="subcellular location">
    <subcellularLocation>
        <location evidence="2">Membrane</location>
        <topology evidence="2">Multi-pass membrane protein</topology>
    </subcellularLocation>
</comment>
<dbReference type="RefSeq" id="WP_408156845.1">
    <property type="nucleotide sequence ID" value="NZ_JAQQCL010000035.1"/>
</dbReference>
<feature type="transmembrane region" description="Helical" evidence="8">
    <location>
        <begin position="383"/>
        <end position="406"/>
    </location>
</feature>
<evidence type="ECO:0000256" key="2">
    <source>
        <dbReference type="ARBA" id="ARBA00004141"/>
    </source>
</evidence>
<dbReference type="InterPro" id="IPR008915">
    <property type="entry name" value="Peptidase_M50"/>
</dbReference>
<feature type="transmembrane region" description="Helical" evidence="8">
    <location>
        <begin position="202"/>
        <end position="226"/>
    </location>
</feature>
<protein>
    <submittedName>
        <fullName evidence="10">HlyD family efflux transporter periplasmic adaptor subunit</fullName>
    </submittedName>
</protein>
<comment type="similarity">
    <text evidence="3">Belongs to the peptidase M50B family.</text>
</comment>
<evidence type="ECO:0000256" key="4">
    <source>
        <dbReference type="ARBA" id="ARBA00022692"/>
    </source>
</evidence>
<dbReference type="InterPro" id="IPR050393">
    <property type="entry name" value="MFP_Efflux_Pump"/>
</dbReference>
<feature type="transmembrane region" description="Helical" evidence="8">
    <location>
        <begin position="176"/>
        <end position="196"/>
    </location>
</feature>
<evidence type="ECO:0000256" key="6">
    <source>
        <dbReference type="ARBA" id="ARBA00023136"/>
    </source>
</evidence>